<feature type="compositionally biased region" description="Polar residues" evidence="1">
    <location>
        <begin position="217"/>
        <end position="239"/>
    </location>
</feature>
<evidence type="ECO:0000313" key="2">
    <source>
        <dbReference type="EMBL" id="KAK7573981.1"/>
    </source>
</evidence>
<proteinExistence type="predicted"/>
<feature type="region of interest" description="Disordered" evidence="1">
    <location>
        <begin position="120"/>
        <end position="275"/>
    </location>
</feature>
<evidence type="ECO:0008006" key="4">
    <source>
        <dbReference type="Google" id="ProtNLM"/>
    </source>
</evidence>
<accession>A0AAN9T6I4</accession>
<dbReference type="InterPro" id="IPR036034">
    <property type="entry name" value="PDZ_sf"/>
</dbReference>
<dbReference type="Gene3D" id="2.30.42.10">
    <property type="match status" value="1"/>
</dbReference>
<dbReference type="SUPFAM" id="SSF50156">
    <property type="entry name" value="PDZ domain-like"/>
    <property type="match status" value="1"/>
</dbReference>
<feature type="compositionally biased region" description="Basic and acidic residues" evidence="1">
    <location>
        <begin position="193"/>
        <end position="204"/>
    </location>
</feature>
<gene>
    <name evidence="2" type="ORF">V9T40_011172</name>
</gene>
<keyword evidence="3" id="KW-1185">Reference proteome</keyword>
<feature type="compositionally biased region" description="Low complexity" evidence="1">
    <location>
        <begin position="92"/>
        <end position="101"/>
    </location>
</feature>
<dbReference type="EMBL" id="JBBCAQ010000037">
    <property type="protein sequence ID" value="KAK7573981.1"/>
    <property type="molecule type" value="Genomic_DNA"/>
</dbReference>
<sequence length="309" mass="34312">MTKPGLEYHYDSVSHTVSTPLFAAEVHPNSFCSQYLSPEDRIIRIEGIDVELLSEAEALSFVTKPGRSLNLLIHKRSPTICHQHNPGDDGSSESSTSSSSTALRHDNLRSSFRSYFHRKYDAHHGSPDSPSSRRIPPDAQQTPPSPRFASRWSRDPTETPPNADLRTNRGVHWWDTGASSSSYSSSALEDSENERSYDEFRLGPDDEVDFGGGWGDRNQSPKGLATGSSNESVSTNSKDMSARETHRVVSPSTPGEPSLQTKSRKVYTVRSVRSDDDEKRNISRVYLSPFGAKINLNDPNISRNFDQIG</sequence>
<comment type="caution">
    <text evidence="2">The sequence shown here is derived from an EMBL/GenBank/DDBJ whole genome shotgun (WGS) entry which is preliminary data.</text>
</comment>
<feature type="region of interest" description="Disordered" evidence="1">
    <location>
        <begin position="80"/>
        <end position="104"/>
    </location>
</feature>
<dbReference type="AlphaFoldDB" id="A0AAN9T6I4"/>
<feature type="compositionally biased region" description="Low complexity" evidence="1">
    <location>
        <begin position="127"/>
        <end position="138"/>
    </location>
</feature>
<organism evidence="2 3">
    <name type="scientific">Parthenolecanium corni</name>
    <dbReference type="NCBI Taxonomy" id="536013"/>
    <lineage>
        <taxon>Eukaryota</taxon>
        <taxon>Metazoa</taxon>
        <taxon>Ecdysozoa</taxon>
        <taxon>Arthropoda</taxon>
        <taxon>Hexapoda</taxon>
        <taxon>Insecta</taxon>
        <taxon>Pterygota</taxon>
        <taxon>Neoptera</taxon>
        <taxon>Paraneoptera</taxon>
        <taxon>Hemiptera</taxon>
        <taxon>Sternorrhyncha</taxon>
        <taxon>Coccoidea</taxon>
        <taxon>Coccidae</taxon>
        <taxon>Parthenolecanium</taxon>
    </lineage>
</organism>
<name>A0AAN9T6I4_9HEMI</name>
<feature type="compositionally biased region" description="Polar residues" evidence="1">
    <location>
        <begin position="250"/>
        <end position="261"/>
    </location>
</feature>
<evidence type="ECO:0000313" key="3">
    <source>
        <dbReference type="Proteomes" id="UP001367676"/>
    </source>
</evidence>
<protein>
    <recommendedName>
        <fullName evidence="4">PDZ domain-containing protein</fullName>
    </recommendedName>
</protein>
<reference evidence="2 3" key="1">
    <citation type="submission" date="2024-03" db="EMBL/GenBank/DDBJ databases">
        <title>Adaptation during the transition from Ophiocordyceps entomopathogen to insect associate is accompanied by gene loss and intensified selection.</title>
        <authorList>
            <person name="Ward C.M."/>
            <person name="Onetto C.A."/>
            <person name="Borneman A.R."/>
        </authorList>
    </citation>
    <scope>NUCLEOTIDE SEQUENCE [LARGE SCALE GENOMIC DNA]</scope>
    <source>
        <strain evidence="2">AWRI1</strain>
        <tissue evidence="2">Single Adult Female</tissue>
    </source>
</reference>
<dbReference type="Proteomes" id="UP001367676">
    <property type="component" value="Unassembled WGS sequence"/>
</dbReference>
<evidence type="ECO:0000256" key="1">
    <source>
        <dbReference type="SAM" id="MobiDB-lite"/>
    </source>
</evidence>